<dbReference type="EMBL" id="AP014545">
    <property type="protein sequence ID" value="BBB25904.1"/>
    <property type="molecule type" value="Genomic_DNA"/>
</dbReference>
<dbReference type="OrthoDB" id="8562138at2"/>
<comment type="subcellular location">
    <subcellularLocation>
        <location evidence="1">Cell outer membrane</location>
    </subcellularLocation>
</comment>
<evidence type="ECO:0000256" key="1">
    <source>
        <dbReference type="ARBA" id="ARBA00004442"/>
    </source>
</evidence>
<evidence type="ECO:0000256" key="4">
    <source>
        <dbReference type="ARBA" id="ARBA00023136"/>
    </source>
</evidence>
<dbReference type="PANTHER" id="PTHR38776">
    <property type="entry name" value="MLTA-INTERACTING PROTEIN-RELATED"/>
    <property type="match status" value="1"/>
</dbReference>
<evidence type="ECO:0000256" key="3">
    <source>
        <dbReference type="ARBA" id="ARBA00022729"/>
    </source>
</evidence>
<dbReference type="Pfam" id="PF06629">
    <property type="entry name" value="MipA"/>
    <property type="match status" value="1"/>
</dbReference>
<dbReference type="PANTHER" id="PTHR38776:SF1">
    <property type="entry name" value="MLTA-INTERACTING PROTEIN-RELATED"/>
    <property type="match status" value="1"/>
</dbReference>
<keyword evidence="4" id="KW-0472">Membrane</keyword>
<dbReference type="PROSITE" id="PS51257">
    <property type="entry name" value="PROKAR_LIPOPROTEIN"/>
    <property type="match status" value="1"/>
</dbReference>
<feature type="chain" id="PRO_5032889612" evidence="6">
    <location>
        <begin position="23"/>
        <end position="248"/>
    </location>
</feature>
<reference evidence="7 8" key="1">
    <citation type="journal article" date="2008" name="Int. J. Syst. Evol. Microbiol.">
        <title>Amphritea japonica sp. nov. and Amphritea balenae sp. nov., isolated from the sediment adjacent to sperm whale carcasses off Kagoshima, Japan.</title>
        <authorList>
            <person name="Miyazaki M."/>
            <person name="Nogi Y."/>
            <person name="Fujiwara Y."/>
            <person name="Kawato M."/>
            <person name="Nagahama T."/>
            <person name="Kubokawa K."/>
            <person name="Horikoshi K."/>
        </authorList>
    </citation>
    <scope>NUCLEOTIDE SEQUENCE [LARGE SCALE GENOMIC DNA]</scope>
    <source>
        <strain evidence="7 8">ATCC BAA-1530</strain>
    </source>
</reference>
<evidence type="ECO:0000256" key="6">
    <source>
        <dbReference type="SAM" id="SignalP"/>
    </source>
</evidence>
<name>A0A7R6SS35_9GAMM</name>
<dbReference type="GO" id="GO:0009252">
    <property type="term" value="P:peptidoglycan biosynthetic process"/>
    <property type="evidence" value="ECO:0007669"/>
    <property type="project" value="TreeGrafter"/>
</dbReference>
<evidence type="ECO:0000256" key="2">
    <source>
        <dbReference type="ARBA" id="ARBA00005722"/>
    </source>
</evidence>
<evidence type="ECO:0000313" key="8">
    <source>
        <dbReference type="Proteomes" id="UP000595663"/>
    </source>
</evidence>
<sequence>MKHTLLPITAAVILSCSALSVAAGEFTIGAGGSVFKSPYKDFKDDSAPLLFVEYQGEDLSVGLDGISYRVMGNDNSPLSLYATLASVGEGFDSGDSTFFSGMSDRDTSVDLGVTAAYQIGEGAVSGSLLHDVSDTHNGFVADVSYSHGFEIAGKAYLTPAAGIVYMSEDYADYYFGVRDSEATANRAAYKADAAFNPYVGVEMIVPMGESWQLVSNANYIWLGDEVEQSSIVDRDNAWSATLGLAYTF</sequence>
<keyword evidence="3 6" id="KW-0732">Signal</keyword>
<accession>A0A7R6SS35</accession>
<dbReference type="GO" id="GO:0009279">
    <property type="term" value="C:cell outer membrane"/>
    <property type="evidence" value="ECO:0007669"/>
    <property type="project" value="UniProtKB-SubCell"/>
</dbReference>
<dbReference type="RefSeq" id="WP_019621503.1">
    <property type="nucleotide sequence ID" value="NZ_AP014545.1"/>
</dbReference>
<dbReference type="AlphaFoldDB" id="A0A7R6SS35"/>
<keyword evidence="5" id="KW-0998">Cell outer membrane</keyword>
<gene>
    <name evidence="7" type="ORF">AMJAP_1309</name>
</gene>
<protein>
    <submittedName>
        <fullName evidence="7">MltA-interacting MipA family protein</fullName>
    </submittedName>
</protein>
<dbReference type="InterPro" id="IPR010583">
    <property type="entry name" value="MipA"/>
</dbReference>
<evidence type="ECO:0000313" key="7">
    <source>
        <dbReference type="EMBL" id="BBB25904.1"/>
    </source>
</evidence>
<comment type="similarity">
    <text evidence="2">Belongs to the MipA/OmpV family.</text>
</comment>
<evidence type="ECO:0000256" key="5">
    <source>
        <dbReference type="ARBA" id="ARBA00023237"/>
    </source>
</evidence>
<organism evidence="7 8">
    <name type="scientific">Amphritea japonica ATCC BAA-1530</name>
    <dbReference type="NCBI Taxonomy" id="1278309"/>
    <lineage>
        <taxon>Bacteria</taxon>
        <taxon>Pseudomonadati</taxon>
        <taxon>Pseudomonadota</taxon>
        <taxon>Gammaproteobacteria</taxon>
        <taxon>Oceanospirillales</taxon>
        <taxon>Oceanospirillaceae</taxon>
        <taxon>Amphritea</taxon>
    </lineage>
</organism>
<dbReference type="Proteomes" id="UP000595663">
    <property type="component" value="Chromosome"/>
</dbReference>
<proteinExistence type="inferred from homology"/>
<dbReference type="KEGG" id="ajp:AMJAP_1309"/>
<feature type="signal peptide" evidence="6">
    <location>
        <begin position="1"/>
        <end position="22"/>
    </location>
</feature>
<keyword evidence="8" id="KW-1185">Reference proteome</keyword>